<dbReference type="EMBL" id="PPEI02000001">
    <property type="protein sequence ID" value="PWN67983.1"/>
    <property type="molecule type" value="Genomic_DNA"/>
</dbReference>
<evidence type="ECO:0000256" key="3">
    <source>
        <dbReference type="ARBA" id="ARBA00022729"/>
    </source>
</evidence>
<dbReference type="CDD" id="cd08977">
    <property type="entry name" value="SusD"/>
    <property type="match status" value="1"/>
</dbReference>
<dbReference type="SUPFAM" id="SSF48452">
    <property type="entry name" value="TPR-like"/>
    <property type="match status" value="1"/>
</dbReference>
<comment type="similarity">
    <text evidence="2">Belongs to the SusD family.</text>
</comment>
<comment type="subcellular location">
    <subcellularLocation>
        <location evidence="1">Cell outer membrane</location>
    </subcellularLocation>
</comment>
<dbReference type="OrthoDB" id="9792139at2"/>
<organism evidence="9 10">
    <name type="scientific">Chryseobacterium oncorhynchi</name>
    <dbReference type="NCBI Taxonomy" id="741074"/>
    <lineage>
        <taxon>Bacteria</taxon>
        <taxon>Pseudomonadati</taxon>
        <taxon>Bacteroidota</taxon>
        <taxon>Flavobacteriia</taxon>
        <taxon>Flavobacteriales</taxon>
        <taxon>Weeksellaceae</taxon>
        <taxon>Chryseobacterium group</taxon>
        <taxon>Chryseobacterium</taxon>
    </lineage>
</organism>
<keyword evidence="4" id="KW-0472">Membrane</keyword>
<dbReference type="Proteomes" id="UP000236182">
    <property type="component" value="Unassembled WGS sequence"/>
</dbReference>
<reference evidence="9" key="1">
    <citation type="submission" date="2018-04" db="EMBL/GenBank/DDBJ databases">
        <title>Draft Genome Sequences of Chryseobacterium lactis NCTC11390T isolated from milk, Chryseobacterium oncorhynchi 701B-08T from rainbow trout, and Chryseobacterium viscerum 687B-08T from diseased fish.</title>
        <authorList>
            <person name="Jeong J.-J."/>
            <person name="Lee Y.J."/>
            <person name="Pathiraja D."/>
            <person name="Park B."/>
            <person name="Choi I.-G."/>
            <person name="Kim K.D."/>
        </authorList>
    </citation>
    <scope>NUCLEOTIDE SEQUENCE [LARGE SCALE GENOMIC DNA]</scope>
    <source>
        <strain evidence="9">701B-08</strain>
    </source>
</reference>
<dbReference type="PROSITE" id="PS51257">
    <property type="entry name" value="PROKAR_LIPOPROTEIN"/>
    <property type="match status" value="1"/>
</dbReference>
<dbReference type="InterPro" id="IPR012944">
    <property type="entry name" value="SusD_RagB_dom"/>
</dbReference>
<feature type="domain" description="RagB/SusD" evidence="7">
    <location>
        <begin position="364"/>
        <end position="530"/>
    </location>
</feature>
<proteinExistence type="inferred from homology"/>
<evidence type="ECO:0000256" key="5">
    <source>
        <dbReference type="ARBA" id="ARBA00023237"/>
    </source>
</evidence>
<keyword evidence="10" id="KW-1185">Reference proteome</keyword>
<dbReference type="GO" id="GO:0009279">
    <property type="term" value="C:cell outer membrane"/>
    <property type="evidence" value="ECO:0007669"/>
    <property type="project" value="UniProtKB-SubCell"/>
</dbReference>
<protein>
    <submittedName>
        <fullName evidence="9">RagB/SusD family nutrient uptake outer membrane protein</fullName>
    </submittedName>
</protein>
<accession>A0A316X6J5</accession>
<dbReference type="RefSeq" id="WP_109618789.1">
    <property type="nucleotide sequence ID" value="NZ_PPEI02000001.1"/>
</dbReference>
<evidence type="ECO:0000259" key="7">
    <source>
        <dbReference type="Pfam" id="PF07980"/>
    </source>
</evidence>
<evidence type="ECO:0000256" key="4">
    <source>
        <dbReference type="ARBA" id="ARBA00023136"/>
    </source>
</evidence>
<feature type="chain" id="PRO_5016278147" evidence="6">
    <location>
        <begin position="27"/>
        <end position="530"/>
    </location>
</feature>
<gene>
    <name evidence="9" type="ORF">C1638_005150</name>
</gene>
<dbReference type="Gene3D" id="1.25.40.390">
    <property type="match status" value="1"/>
</dbReference>
<evidence type="ECO:0000313" key="10">
    <source>
        <dbReference type="Proteomes" id="UP000236182"/>
    </source>
</evidence>
<feature type="domain" description="SusD-like N-terminal" evidence="8">
    <location>
        <begin position="32"/>
        <end position="263"/>
    </location>
</feature>
<dbReference type="InterPro" id="IPR033985">
    <property type="entry name" value="SusD-like_N"/>
</dbReference>
<name>A0A316X6J5_9FLAO</name>
<evidence type="ECO:0000259" key="8">
    <source>
        <dbReference type="Pfam" id="PF14322"/>
    </source>
</evidence>
<dbReference type="Pfam" id="PF14322">
    <property type="entry name" value="SusD-like_3"/>
    <property type="match status" value="1"/>
</dbReference>
<dbReference type="AlphaFoldDB" id="A0A316X6J5"/>
<keyword evidence="3 6" id="KW-0732">Signal</keyword>
<dbReference type="Pfam" id="PF07980">
    <property type="entry name" value="SusD_RagB"/>
    <property type="match status" value="1"/>
</dbReference>
<comment type="caution">
    <text evidence="9">The sequence shown here is derived from an EMBL/GenBank/DDBJ whole genome shotgun (WGS) entry which is preliminary data.</text>
</comment>
<evidence type="ECO:0000256" key="2">
    <source>
        <dbReference type="ARBA" id="ARBA00006275"/>
    </source>
</evidence>
<keyword evidence="5" id="KW-0998">Cell outer membrane</keyword>
<feature type="signal peptide" evidence="6">
    <location>
        <begin position="1"/>
        <end position="26"/>
    </location>
</feature>
<evidence type="ECO:0000313" key="9">
    <source>
        <dbReference type="EMBL" id="PWN67983.1"/>
    </source>
</evidence>
<evidence type="ECO:0000256" key="1">
    <source>
        <dbReference type="ARBA" id="ARBA00004442"/>
    </source>
</evidence>
<evidence type="ECO:0000256" key="6">
    <source>
        <dbReference type="SAM" id="SignalP"/>
    </source>
</evidence>
<sequence length="530" mass="58061">MKNNNIIRRGLSVLSVSLLIAMVSSCSDRETLDLQPYNNLYEDIAFTSAVNVDLAVMGVYNAAQNGIYKTAPDAANTPRGYVFGAAYVEQNDVRGEDMVNTATFYQLTYTATYDGGSPNNSHYWMNGYGLVNKANITIDGLKKAGETGVITPAVRDNYLGEMYFLRALAHLELLKHFSRPYNFTANASHPGIPYRTTAITSPAAIEEGLKVGRGTVAEAYTKILADLDQAELLTASKSTRSGNARITRATKEAAIALKVRAYLNMRDWTKVLTEGAKLSSAYTLTATPDVPFILANNYNNSESVFSIENSANTNPGTNAGLASMYRDRSLVCISPIIWRNPRWLLDDKRRAETAMVRTSTAGVKYVNKYKDVTNLSDGSPIMRYAEVILSMAEAYARQGNTASAITYLNMVRNRSLATPATQQYTAASFANATDLVDAIITERRIEFLGEGMRWGDIHRLLYDDLVPTPGIPAKVANSTPPGSAFTLGTPYTGPLGVAMIPKTDFRILWPIPNDEIVNNPTLAAQQNPQW</sequence>
<dbReference type="InterPro" id="IPR011990">
    <property type="entry name" value="TPR-like_helical_dom_sf"/>
</dbReference>